<dbReference type="GO" id="GO:0003949">
    <property type="term" value="F:1-(5-phosphoribosyl)-5-[(5-phosphoribosylamino)methylideneamino]imidazole-4-carboxamide isomerase activity"/>
    <property type="evidence" value="ECO:0007669"/>
    <property type="project" value="InterPro"/>
</dbReference>
<sequence>MGVALDYTGNLALSSIRAVGESTRIHQRRNTEVSHLLHKPTSVLKRAGIGEDLRRSGSVLKRSGSVPETKAELQTEELPAVRRAVRFRPCIDIHKGKVKQIVGSTLKDLPSHDDGDGTATAAANEQEPVTNFESEKSSAEYARLYANDGLDGGHVIMLGADSASQTAALGALAAYPGGMHVGGGINAENARVYLDAGASHVIVTSDGKYMVVTDRWQKFSDVALSAEALEDLAAFADEFLVHGVDVEGMKLGIDEELVRQLGLWSPIPVTYAGGARTLSDLERVKEAGDGTVDITVGSALDIFGGQLPYTDVVAWHRQQQQQQQHQLQHQQDTEKQSSMSSNRSGFRHSIGCSLLMGPWPCLSGPHADKRREEKRREEKRRGEERRGEEKRREEKRREEKRREEKRRDETRRDETRGEERRGEEKRGEERRGEERRGEKRGEEGRREEKRGEEKRGEEKRGEERRREERRREERRGEEKRGEERRREERRREEKSREEQRRGEERRGEERRGEERRREEKRGEEERRGEERRGEKRRREERRKEERRGEEKRREEKRREEKRREEKRREERREEKRREEKRGLW</sequence>
<dbReference type="PANTHER" id="PTHR43090">
    <property type="entry name" value="1-(5-PHOSPHORIBOSYL)-5-[(5-PHOSPHORIBOSYLAMINO)METHYLIDENEAMINO] IMIDAZOLE-4-CARBOXAMIDE ISOMERASE"/>
    <property type="match status" value="1"/>
</dbReference>
<organism evidence="4 5">
    <name type="scientific">Chara braunii</name>
    <name type="common">Braun's stonewort</name>
    <dbReference type="NCBI Taxonomy" id="69332"/>
    <lineage>
        <taxon>Eukaryota</taxon>
        <taxon>Viridiplantae</taxon>
        <taxon>Streptophyta</taxon>
        <taxon>Charophyceae</taxon>
        <taxon>Charales</taxon>
        <taxon>Characeae</taxon>
        <taxon>Chara</taxon>
    </lineage>
</organism>
<dbReference type="GO" id="GO:0000105">
    <property type="term" value="P:L-histidine biosynthetic process"/>
    <property type="evidence" value="ECO:0007669"/>
    <property type="project" value="UniProtKB-KW"/>
</dbReference>
<feature type="region of interest" description="Disordered" evidence="3">
    <location>
        <begin position="316"/>
        <end position="584"/>
    </location>
</feature>
<keyword evidence="5" id="KW-1185">Reference proteome</keyword>
<dbReference type="InterPro" id="IPR006062">
    <property type="entry name" value="His_biosynth"/>
</dbReference>
<dbReference type="PANTHER" id="PTHR43090:SF2">
    <property type="entry name" value="1-(5-PHOSPHORIBOSYL)-5-[(5-PHOSPHORIBOSYLAMINO)METHYLIDENEAMINO] IMIDAZOLE-4-CARBOXAMIDE ISOMERASE"/>
    <property type="match status" value="1"/>
</dbReference>
<dbReference type="CDD" id="cd04723">
    <property type="entry name" value="HisA_HisF"/>
    <property type="match status" value="1"/>
</dbReference>
<dbReference type="Pfam" id="PF00977">
    <property type="entry name" value="His_biosynth"/>
    <property type="match status" value="2"/>
</dbReference>
<comment type="caution">
    <text evidence="4">The sequence shown here is derived from an EMBL/GenBank/DDBJ whole genome shotgun (WGS) entry which is preliminary data.</text>
</comment>
<evidence type="ECO:0000313" key="4">
    <source>
        <dbReference type="EMBL" id="GBG61479.1"/>
    </source>
</evidence>
<dbReference type="GO" id="GO:0005737">
    <property type="term" value="C:cytoplasm"/>
    <property type="evidence" value="ECO:0007669"/>
    <property type="project" value="TreeGrafter"/>
</dbReference>
<comment type="similarity">
    <text evidence="1 2">Belongs to the HisA/HisF family.</text>
</comment>
<dbReference type="InterPro" id="IPR013785">
    <property type="entry name" value="Aldolase_TIM"/>
</dbReference>
<dbReference type="EMBL" id="BFEA01000020">
    <property type="protein sequence ID" value="GBG61479.1"/>
    <property type="molecule type" value="Genomic_DNA"/>
</dbReference>
<dbReference type="OrthoDB" id="446074at2759"/>
<dbReference type="Gramene" id="GBG61479">
    <property type="protein sequence ID" value="GBG61479"/>
    <property type="gene ID" value="CBR_g21822"/>
</dbReference>
<gene>
    <name evidence="4" type="ORF">CBR_g21822</name>
</gene>
<name>A0A388JUI6_CHABU</name>
<evidence type="ECO:0000256" key="3">
    <source>
        <dbReference type="SAM" id="MobiDB-lite"/>
    </source>
</evidence>
<dbReference type="InterPro" id="IPR011060">
    <property type="entry name" value="RibuloseP-bd_barrel"/>
</dbReference>
<evidence type="ECO:0000256" key="2">
    <source>
        <dbReference type="RuleBase" id="RU003657"/>
    </source>
</evidence>
<dbReference type="OMA" id="GASWAHT"/>
<dbReference type="InterPro" id="IPR044524">
    <property type="entry name" value="Isoase_HisA-like"/>
</dbReference>
<dbReference type="STRING" id="69332.A0A388JUI6"/>
<feature type="region of interest" description="Disordered" evidence="3">
    <location>
        <begin position="106"/>
        <end position="132"/>
    </location>
</feature>
<feature type="compositionally biased region" description="Low complexity" evidence="3">
    <location>
        <begin position="318"/>
        <end position="330"/>
    </location>
</feature>
<accession>A0A388JUI6</accession>
<dbReference type="Proteomes" id="UP000265515">
    <property type="component" value="Unassembled WGS sequence"/>
</dbReference>
<proteinExistence type="inferred from homology"/>
<protein>
    <submittedName>
        <fullName evidence="4">Uncharacterized protein</fullName>
    </submittedName>
</protein>
<evidence type="ECO:0000313" key="5">
    <source>
        <dbReference type="Proteomes" id="UP000265515"/>
    </source>
</evidence>
<evidence type="ECO:0000256" key="1">
    <source>
        <dbReference type="ARBA" id="ARBA00009667"/>
    </source>
</evidence>
<feature type="compositionally biased region" description="Basic and acidic residues" evidence="3">
    <location>
        <begin position="366"/>
        <end position="584"/>
    </location>
</feature>
<dbReference type="SUPFAM" id="SSF51366">
    <property type="entry name" value="Ribulose-phoshate binding barrel"/>
    <property type="match status" value="1"/>
</dbReference>
<dbReference type="GO" id="GO:0000162">
    <property type="term" value="P:L-tryptophan biosynthetic process"/>
    <property type="evidence" value="ECO:0007669"/>
    <property type="project" value="TreeGrafter"/>
</dbReference>
<dbReference type="AlphaFoldDB" id="A0A388JUI6"/>
<reference evidence="4 5" key="1">
    <citation type="journal article" date="2018" name="Cell">
        <title>The Chara Genome: Secondary Complexity and Implications for Plant Terrestrialization.</title>
        <authorList>
            <person name="Nishiyama T."/>
            <person name="Sakayama H."/>
            <person name="Vries J.D."/>
            <person name="Buschmann H."/>
            <person name="Saint-Marcoux D."/>
            <person name="Ullrich K.K."/>
            <person name="Haas F.B."/>
            <person name="Vanderstraeten L."/>
            <person name="Becker D."/>
            <person name="Lang D."/>
            <person name="Vosolsobe S."/>
            <person name="Rombauts S."/>
            <person name="Wilhelmsson P.K.I."/>
            <person name="Janitza P."/>
            <person name="Kern R."/>
            <person name="Heyl A."/>
            <person name="Rumpler F."/>
            <person name="Villalobos L.I.A.C."/>
            <person name="Clay J.M."/>
            <person name="Skokan R."/>
            <person name="Toyoda A."/>
            <person name="Suzuki Y."/>
            <person name="Kagoshima H."/>
            <person name="Schijlen E."/>
            <person name="Tajeshwar N."/>
            <person name="Catarino B."/>
            <person name="Hetherington A.J."/>
            <person name="Saltykova A."/>
            <person name="Bonnot C."/>
            <person name="Breuninger H."/>
            <person name="Symeonidi A."/>
            <person name="Radhakrishnan G.V."/>
            <person name="Van Nieuwerburgh F."/>
            <person name="Deforce D."/>
            <person name="Chang C."/>
            <person name="Karol K.G."/>
            <person name="Hedrich R."/>
            <person name="Ulvskov P."/>
            <person name="Glockner G."/>
            <person name="Delwiche C.F."/>
            <person name="Petrasek J."/>
            <person name="Van de Peer Y."/>
            <person name="Friml J."/>
            <person name="Beilby M."/>
            <person name="Dolan L."/>
            <person name="Kohara Y."/>
            <person name="Sugano S."/>
            <person name="Fujiyama A."/>
            <person name="Delaux P.-M."/>
            <person name="Quint M."/>
            <person name="TheiBen G."/>
            <person name="Hagemann M."/>
            <person name="Harholt J."/>
            <person name="Dunand C."/>
            <person name="Zachgo S."/>
            <person name="Langdale J."/>
            <person name="Maumus F."/>
            <person name="Straeten D.V.D."/>
            <person name="Gould S.B."/>
            <person name="Rensing S.A."/>
        </authorList>
    </citation>
    <scope>NUCLEOTIDE SEQUENCE [LARGE SCALE GENOMIC DNA]</scope>
    <source>
        <strain evidence="4 5">S276</strain>
    </source>
</reference>
<keyword evidence="2" id="KW-0028">Amino-acid biosynthesis</keyword>
<keyword evidence="2" id="KW-0368">Histidine biosynthesis</keyword>
<dbReference type="Gene3D" id="3.20.20.70">
    <property type="entry name" value="Aldolase class I"/>
    <property type="match status" value="2"/>
</dbReference>